<feature type="binding site" evidence="11">
    <location>
        <position position="242"/>
    </location>
    <ligand>
        <name>glycerol</name>
        <dbReference type="ChEBI" id="CHEBI:17754"/>
    </ligand>
</feature>
<feature type="binding site" evidence="11">
    <location>
        <position position="14"/>
    </location>
    <ligand>
        <name>ATP</name>
        <dbReference type="ChEBI" id="CHEBI:30616"/>
    </ligand>
</feature>
<dbReference type="Gene3D" id="3.30.420.40">
    <property type="match status" value="2"/>
</dbReference>
<evidence type="ECO:0000313" key="16">
    <source>
        <dbReference type="Proteomes" id="UP000195305"/>
    </source>
</evidence>
<feature type="binding site" evidence="11">
    <location>
        <position position="264"/>
    </location>
    <ligand>
        <name>ATP</name>
        <dbReference type="ChEBI" id="CHEBI:30616"/>
    </ligand>
</feature>
<comment type="caution">
    <text evidence="15">The sequence shown here is derived from an EMBL/GenBank/DDBJ whole genome shotgun (WGS) entry which is preliminary data.</text>
</comment>
<feature type="binding site" evidence="11">
    <location>
        <position position="134"/>
    </location>
    <ligand>
        <name>sn-glycerol 3-phosphate</name>
        <dbReference type="ChEBI" id="CHEBI:57597"/>
    </ligand>
</feature>
<dbReference type="PROSITE" id="PS00933">
    <property type="entry name" value="FGGY_KINASES_1"/>
    <property type="match status" value="1"/>
</dbReference>
<feature type="binding site" evidence="11">
    <location>
        <position position="12"/>
    </location>
    <ligand>
        <name>ATP</name>
        <dbReference type="ChEBI" id="CHEBI:30616"/>
    </ligand>
</feature>
<feature type="binding site" evidence="11">
    <location>
        <position position="242"/>
    </location>
    <ligand>
        <name>sn-glycerol 3-phosphate</name>
        <dbReference type="ChEBI" id="CHEBI:57597"/>
    </ligand>
</feature>
<feature type="binding site" evidence="11">
    <location>
        <position position="134"/>
    </location>
    <ligand>
        <name>glycerol</name>
        <dbReference type="ChEBI" id="CHEBI:17754"/>
    </ligand>
</feature>
<keyword evidence="3 11" id="KW-0808">Transferase</keyword>
<dbReference type="RefSeq" id="WP_087359311.1">
    <property type="nucleotide sequence ID" value="NZ_NFLJ01000036.1"/>
</dbReference>
<evidence type="ECO:0000256" key="5">
    <source>
        <dbReference type="ARBA" id="ARBA00022777"/>
    </source>
</evidence>
<dbReference type="AlphaFoldDB" id="A0A1Y4SUV4"/>
<feature type="binding site" evidence="11">
    <location>
        <position position="264"/>
    </location>
    <ligand>
        <name>ADP</name>
        <dbReference type="ChEBI" id="CHEBI:456216"/>
    </ligand>
</feature>
<comment type="subunit">
    <text evidence="10 11">Homotetramer and homodimer (in equilibrium).</text>
</comment>
<evidence type="ECO:0000256" key="2">
    <source>
        <dbReference type="ARBA" id="ARBA00009156"/>
    </source>
</evidence>
<feature type="binding site" evidence="11">
    <location>
        <position position="12"/>
    </location>
    <ligand>
        <name>ADP</name>
        <dbReference type="ChEBI" id="CHEBI:456216"/>
    </ligand>
</feature>
<protein>
    <recommendedName>
        <fullName evidence="11">Glycerol kinase</fullName>
        <ecNumber evidence="11">2.7.1.30</ecNumber>
    </recommendedName>
    <alternativeName>
        <fullName evidence="11">ATP:glycerol 3-phosphotransferase</fullName>
    </alternativeName>
    <alternativeName>
        <fullName evidence="11">Glycerokinase</fullName>
        <shortName evidence="11">GK</shortName>
    </alternativeName>
</protein>
<dbReference type="InterPro" id="IPR000577">
    <property type="entry name" value="Carb_kinase_FGGY"/>
</dbReference>
<feature type="binding site" evidence="11">
    <location>
        <position position="307"/>
    </location>
    <ligand>
        <name>ADP</name>
        <dbReference type="ChEBI" id="CHEBI:456216"/>
    </ligand>
</feature>
<dbReference type="GO" id="GO:0005829">
    <property type="term" value="C:cytosol"/>
    <property type="evidence" value="ECO:0007669"/>
    <property type="project" value="TreeGrafter"/>
</dbReference>
<dbReference type="GO" id="GO:0006072">
    <property type="term" value="P:glycerol-3-phosphate metabolic process"/>
    <property type="evidence" value="ECO:0007669"/>
    <property type="project" value="InterPro"/>
</dbReference>
<keyword evidence="6 11" id="KW-0319">Glycerol metabolism</keyword>
<evidence type="ECO:0000256" key="11">
    <source>
        <dbReference type="HAMAP-Rule" id="MF_00186"/>
    </source>
</evidence>
<sequence length="494" mass="55917">MEEYILAIDQGTTSTRAILFDQNGQLCYMQQREFKQYFPHSGWVEHDAKEIWNSVVEVVQSLFTIYNIRSSQIKAIGITNQRETTVVWDKTTGEPVYHAIVWQSRQSQDICDQLIKDGYSPMIQDKTGLIINPYFSASKIRWILDHVENMNKDHLLFGTIDTWLIWKLTGGKVHATDYTNASRTLLYNIYDLKWDDDLLKLFDIPKTMLPEVKESSCIYGYSDETLLSGLHFRAPICGVAGDQQASLFGHTCFQSGDIKNTYGTGCFILMNTGEKPVVSHHGLLTTIAWGMNGQMTYALEGSVFIGGSVMQWLRDGLQLFAHVSETEAMAKSLDDNEGVYLVPAFVGLGTPYWDNDVRGTIFGLTRGTTRQHIVRAALESIAYQSRDVIEVMKKEAHLTLTHLSVDGGTTDNEFLMQYQSDLLNIDIMKPQVKETTALGAAYLAGLAIGFYESQEAIKSRHLISKTYHSQMDFQKALQYYQQWQKAIAATCLFK</sequence>
<feature type="binding site" evidence="11">
    <location>
        <position position="82"/>
    </location>
    <ligand>
        <name>glycerol</name>
        <dbReference type="ChEBI" id="CHEBI:17754"/>
    </ligand>
</feature>
<feature type="binding site" evidence="11">
    <location>
        <position position="307"/>
    </location>
    <ligand>
        <name>ATP</name>
        <dbReference type="ChEBI" id="CHEBI:30616"/>
    </ligand>
</feature>
<evidence type="ECO:0000256" key="1">
    <source>
        <dbReference type="ARBA" id="ARBA00005190"/>
    </source>
</evidence>
<evidence type="ECO:0000259" key="14">
    <source>
        <dbReference type="Pfam" id="PF02782"/>
    </source>
</evidence>
<feature type="binding site" evidence="11">
    <location>
        <position position="16"/>
    </location>
    <ligand>
        <name>ADP</name>
        <dbReference type="ChEBI" id="CHEBI:456216"/>
    </ligand>
</feature>
<keyword evidence="5 11" id="KW-0418">Kinase</keyword>
<keyword evidence="16" id="KW-1185">Reference proteome</keyword>
<evidence type="ECO:0000256" key="10">
    <source>
        <dbReference type="ARBA" id="ARBA00063665"/>
    </source>
</evidence>
<evidence type="ECO:0000256" key="7">
    <source>
        <dbReference type="ARBA" id="ARBA00022840"/>
    </source>
</evidence>
<evidence type="ECO:0000259" key="13">
    <source>
        <dbReference type="Pfam" id="PF00370"/>
    </source>
</evidence>
<dbReference type="GO" id="GO:0005524">
    <property type="term" value="F:ATP binding"/>
    <property type="evidence" value="ECO:0007669"/>
    <property type="project" value="UniProtKB-UniRule"/>
</dbReference>
<dbReference type="CDD" id="cd07769">
    <property type="entry name" value="ASKHA_NBD_FGGY_GK"/>
    <property type="match status" value="1"/>
</dbReference>
<dbReference type="PROSITE" id="PS00445">
    <property type="entry name" value="FGGY_KINASES_2"/>
    <property type="match status" value="1"/>
</dbReference>
<name>A0A1Y4SUV4_9FIRM</name>
<reference evidence="15 16" key="1">
    <citation type="journal article" date="2018" name="BMC Genomics">
        <title>Whole genome sequencing and function prediction of 133 gut anaerobes isolated from chicken caecum in pure cultures.</title>
        <authorList>
            <person name="Medvecky M."/>
            <person name="Cejkova D."/>
            <person name="Polansky O."/>
            <person name="Karasova D."/>
            <person name="Kubasova T."/>
            <person name="Cizek A."/>
            <person name="Rychlik I."/>
        </authorList>
    </citation>
    <scope>NUCLEOTIDE SEQUENCE [LARGE SCALE GENOMIC DNA]</scope>
    <source>
        <strain evidence="15 16">An13</strain>
    </source>
</reference>
<organism evidence="15 16">
    <name type="scientific">Massilimicrobiota timonensis</name>
    <dbReference type="NCBI Taxonomy" id="1776392"/>
    <lineage>
        <taxon>Bacteria</taxon>
        <taxon>Bacillati</taxon>
        <taxon>Bacillota</taxon>
        <taxon>Erysipelotrichia</taxon>
        <taxon>Erysipelotrichales</taxon>
        <taxon>Erysipelotrichaceae</taxon>
        <taxon>Massilimicrobiota</taxon>
    </lineage>
</organism>
<dbReference type="NCBIfam" id="TIGR01311">
    <property type="entry name" value="glycerol_kin"/>
    <property type="match status" value="1"/>
</dbReference>
<dbReference type="InterPro" id="IPR018483">
    <property type="entry name" value="Carb_kinase_FGGY_CS"/>
</dbReference>
<dbReference type="UniPathway" id="UPA00618">
    <property type="reaction ID" value="UER00672"/>
</dbReference>
<feature type="binding site" evidence="11">
    <location>
        <position position="311"/>
    </location>
    <ligand>
        <name>ATP</name>
        <dbReference type="ChEBI" id="CHEBI:30616"/>
    </ligand>
</feature>
<dbReference type="EMBL" id="NFLJ01000036">
    <property type="protein sequence ID" value="OUQ33180.1"/>
    <property type="molecule type" value="Genomic_DNA"/>
</dbReference>
<evidence type="ECO:0000256" key="6">
    <source>
        <dbReference type="ARBA" id="ARBA00022798"/>
    </source>
</evidence>
<dbReference type="EC" id="2.7.1.30" evidence="11"/>
<feature type="binding site" evidence="11">
    <location>
        <position position="12"/>
    </location>
    <ligand>
        <name>sn-glycerol 3-phosphate</name>
        <dbReference type="ChEBI" id="CHEBI:57597"/>
    </ligand>
</feature>
<accession>A0A1Y4SUV4</accession>
<dbReference type="NCBIfam" id="NF000756">
    <property type="entry name" value="PRK00047.1"/>
    <property type="match status" value="1"/>
</dbReference>
<dbReference type="OrthoDB" id="9805576at2"/>
<evidence type="ECO:0000256" key="9">
    <source>
        <dbReference type="ARBA" id="ARBA00054633"/>
    </source>
</evidence>
<proteinExistence type="inferred from homology"/>
<feature type="binding site" evidence="11">
    <location>
        <position position="408"/>
    </location>
    <ligand>
        <name>ATP</name>
        <dbReference type="ChEBI" id="CHEBI:30616"/>
    </ligand>
</feature>
<dbReference type="HAMAP" id="MF_00186">
    <property type="entry name" value="Glycerol_kin"/>
    <property type="match status" value="1"/>
</dbReference>
<feature type="binding site" evidence="11">
    <location>
        <position position="83"/>
    </location>
    <ligand>
        <name>glycerol</name>
        <dbReference type="ChEBI" id="CHEBI:17754"/>
    </ligand>
</feature>
<dbReference type="Proteomes" id="UP000195305">
    <property type="component" value="Unassembled WGS sequence"/>
</dbReference>
<feature type="domain" description="Carbohydrate kinase FGGY C-terminal" evidence="14">
    <location>
        <begin position="260"/>
        <end position="447"/>
    </location>
</feature>
<comment type="similarity">
    <text evidence="2 11 12">Belongs to the FGGY kinase family.</text>
</comment>
<dbReference type="Pfam" id="PF00370">
    <property type="entry name" value="FGGY_N"/>
    <property type="match status" value="1"/>
</dbReference>
<feature type="domain" description="Carbohydrate kinase FGGY N-terminal" evidence="13">
    <location>
        <begin position="4"/>
        <end position="249"/>
    </location>
</feature>
<feature type="binding site" evidence="11">
    <location>
        <position position="243"/>
    </location>
    <ligand>
        <name>glycerol</name>
        <dbReference type="ChEBI" id="CHEBI:17754"/>
    </ligand>
</feature>
<evidence type="ECO:0000256" key="8">
    <source>
        <dbReference type="ARBA" id="ARBA00052101"/>
    </source>
</evidence>
<dbReference type="Pfam" id="PF02782">
    <property type="entry name" value="FGGY_C"/>
    <property type="match status" value="1"/>
</dbReference>
<dbReference type="SUPFAM" id="SSF53067">
    <property type="entry name" value="Actin-like ATPase domain"/>
    <property type="match status" value="2"/>
</dbReference>
<dbReference type="PANTHER" id="PTHR10196">
    <property type="entry name" value="SUGAR KINASE"/>
    <property type="match status" value="1"/>
</dbReference>
<dbReference type="GO" id="GO:0019563">
    <property type="term" value="P:glycerol catabolic process"/>
    <property type="evidence" value="ECO:0007669"/>
    <property type="project" value="UniProtKB-UniRule"/>
</dbReference>
<feature type="binding site" evidence="11">
    <location>
        <position position="13"/>
    </location>
    <ligand>
        <name>ATP</name>
        <dbReference type="ChEBI" id="CHEBI:30616"/>
    </ligand>
</feature>
<comment type="activity regulation">
    <text evidence="11">Activated by phosphorylation and inhibited by fructose 1,6-bisphosphate (FBP).</text>
</comment>
<feature type="binding site" evidence="11">
    <location>
        <position position="412"/>
    </location>
    <ligand>
        <name>ADP</name>
        <dbReference type="ChEBI" id="CHEBI:456216"/>
    </ligand>
</feature>
<feature type="binding site" evidence="11">
    <location>
        <position position="82"/>
    </location>
    <ligand>
        <name>sn-glycerol 3-phosphate</name>
        <dbReference type="ChEBI" id="CHEBI:57597"/>
    </ligand>
</feature>
<comment type="catalytic activity">
    <reaction evidence="8 11">
        <text>glycerol + ATP = sn-glycerol 3-phosphate + ADP + H(+)</text>
        <dbReference type="Rhea" id="RHEA:21644"/>
        <dbReference type="ChEBI" id="CHEBI:15378"/>
        <dbReference type="ChEBI" id="CHEBI:17754"/>
        <dbReference type="ChEBI" id="CHEBI:30616"/>
        <dbReference type="ChEBI" id="CHEBI:57597"/>
        <dbReference type="ChEBI" id="CHEBI:456216"/>
        <dbReference type="EC" id="2.7.1.30"/>
    </reaction>
</comment>
<evidence type="ECO:0000313" key="15">
    <source>
        <dbReference type="EMBL" id="OUQ33180.1"/>
    </source>
</evidence>
<evidence type="ECO:0000256" key="3">
    <source>
        <dbReference type="ARBA" id="ARBA00022679"/>
    </source>
</evidence>
<dbReference type="InterPro" id="IPR043129">
    <property type="entry name" value="ATPase_NBD"/>
</dbReference>
<dbReference type="InterPro" id="IPR018484">
    <property type="entry name" value="FGGY_N"/>
</dbReference>
<dbReference type="GO" id="GO:0004370">
    <property type="term" value="F:glycerol kinase activity"/>
    <property type="evidence" value="ECO:0007669"/>
    <property type="project" value="UniProtKB-UniRule"/>
</dbReference>
<keyword evidence="7 11" id="KW-0067">ATP-binding</keyword>
<feature type="binding site" evidence="11">
    <location>
        <position position="83"/>
    </location>
    <ligand>
        <name>sn-glycerol 3-phosphate</name>
        <dbReference type="ChEBI" id="CHEBI:57597"/>
    </ligand>
</feature>
<comment type="pathway">
    <text evidence="1 11">Polyol metabolism; glycerol degradation via glycerol kinase pathway; sn-glycerol 3-phosphate from glycerol: step 1/1.</text>
</comment>
<dbReference type="FunFam" id="3.30.420.40:FF:000008">
    <property type="entry name" value="Glycerol kinase"/>
    <property type="match status" value="1"/>
</dbReference>
<dbReference type="PANTHER" id="PTHR10196:SF69">
    <property type="entry name" value="GLYCEROL KINASE"/>
    <property type="match status" value="1"/>
</dbReference>
<evidence type="ECO:0000256" key="12">
    <source>
        <dbReference type="RuleBase" id="RU003733"/>
    </source>
</evidence>
<dbReference type="InterPro" id="IPR018485">
    <property type="entry name" value="FGGY_C"/>
</dbReference>
<gene>
    <name evidence="11" type="primary">glpK</name>
    <name evidence="15" type="ORF">B5E75_11310</name>
</gene>
<evidence type="ECO:0000256" key="4">
    <source>
        <dbReference type="ARBA" id="ARBA00022741"/>
    </source>
</evidence>
<keyword evidence="4 11" id="KW-0547">Nucleotide-binding</keyword>
<comment type="function">
    <text evidence="9 11">Key enzyme in the regulation of glycerol uptake and metabolism. Catalyzes the phosphorylation of glycerol to yield sn-glycerol 3-phosphate.</text>
</comment>
<dbReference type="PIRSF" id="PIRSF000538">
    <property type="entry name" value="GlpK"/>
    <property type="match status" value="1"/>
</dbReference>
<dbReference type="FunFam" id="3.30.420.40:FF:000007">
    <property type="entry name" value="Glycerol kinase"/>
    <property type="match status" value="1"/>
</dbReference>
<feature type="binding site" evidence="11">
    <location>
        <position position="408"/>
    </location>
    <ligand>
        <name>ADP</name>
        <dbReference type="ChEBI" id="CHEBI:456216"/>
    </ligand>
</feature>
<dbReference type="InterPro" id="IPR005999">
    <property type="entry name" value="Glycerol_kin"/>
</dbReference>